<dbReference type="AlphaFoldDB" id="A0A6N3F5R9"/>
<gene>
    <name evidence="1" type="ORF">ELLFYP107_00589</name>
</gene>
<organism evidence="1">
    <name type="scientific">Eggerthella lenta</name>
    <name type="common">Eubacterium lentum</name>
    <dbReference type="NCBI Taxonomy" id="84112"/>
    <lineage>
        <taxon>Bacteria</taxon>
        <taxon>Bacillati</taxon>
        <taxon>Actinomycetota</taxon>
        <taxon>Coriobacteriia</taxon>
        <taxon>Eggerthellales</taxon>
        <taxon>Eggerthellaceae</taxon>
        <taxon>Eggerthella</taxon>
    </lineage>
</organism>
<dbReference type="RefSeq" id="WP_227110306.1">
    <property type="nucleotide sequence ID" value="NZ_BQNE01000001.1"/>
</dbReference>
<dbReference type="EMBL" id="CACRTT010000032">
    <property type="protein sequence ID" value="VYU47497.1"/>
    <property type="molecule type" value="Genomic_DNA"/>
</dbReference>
<evidence type="ECO:0000313" key="1">
    <source>
        <dbReference type="EMBL" id="VYU47497.1"/>
    </source>
</evidence>
<name>A0A6N3F5R9_EGGLN</name>
<proteinExistence type="predicted"/>
<reference evidence="1" key="1">
    <citation type="submission" date="2019-11" db="EMBL/GenBank/DDBJ databases">
        <authorList>
            <person name="Feng L."/>
        </authorList>
    </citation>
    <scope>NUCLEOTIDE SEQUENCE</scope>
    <source>
        <strain evidence="1">ElentaLFYP107</strain>
    </source>
</reference>
<sequence>METIEELFQEMLDDEDLRASFAQALESDRLEAFLQESGCEAAPSEVREALEGMFREELDDELLDEVNGGMAKYRLNIRFSDDDMEIIRRASSRVIGRSSSSCA</sequence>
<accession>A0A6N3F5R9</accession>
<protein>
    <recommendedName>
        <fullName evidence="2">Nif11 domain-containing protein</fullName>
    </recommendedName>
</protein>
<evidence type="ECO:0008006" key="2">
    <source>
        <dbReference type="Google" id="ProtNLM"/>
    </source>
</evidence>